<dbReference type="InterPro" id="IPR005947">
    <property type="entry name" value="ThiP_ABC_transpt"/>
</dbReference>
<dbReference type="Proteomes" id="UP000192656">
    <property type="component" value="Unassembled WGS sequence"/>
</dbReference>
<gene>
    <name evidence="13" type="ORF">SAMN06297251_1099</name>
</gene>
<dbReference type="Gene3D" id="1.10.3720.10">
    <property type="entry name" value="MetI-like"/>
    <property type="match status" value="2"/>
</dbReference>
<evidence type="ECO:0000256" key="7">
    <source>
        <dbReference type="ARBA" id="ARBA00022692"/>
    </source>
</evidence>
<feature type="transmembrane region" description="Helical" evidence="11">
    <location>
        <begin position="134"/>
        <end position="153"/>
    </location>
</feature>
<proteinExistence type="inferred from homology"/>
<feature type="transmembrane region" description="Helical" evidence="11">
    <location>
        <begin position="470"/>
        <end position="490"/>
    </location>
</feature>
<comment type="similarity">
    <text evidence="11">Belongs to the binding-protein-dependent transport system permease family.</text>
</comment>
<evidence type="ECO:0000259" key="12">
    <source>
        <dbReference type="PROSITE" id="PS50928"/>
    </source>
</evidence>
<keyword evidence="8" id="KW-0677">Repeat</keyword>
<keyword evidence="6" id="KW-0997">Cell inner membrane</keyword>
<feature type="transmembrane region" description="Helical" evidence="11">
    <location>
        <begin position="193"/>
        <end position="215"/>
    </location>
</feature>
<feature type="transmembrane region" description="Helical" evidence="11">
    <location>
        <begin position="410"/>
        <end position="431"/>
    </location>
</feature>
<organism evidence="13 14">
    <name type="scientific">Fulvimarina manganoxydans</name>
    <dbReference type="NCBI Taxonomy" id="937218"/>
    <lineage>
        <taxon>Bacteria</taxon>
        <taxon>Pseudomonadati</taxon>
        <taxon>Pseudomonadota</taxon>
        <taxon>Alphaproteobacteria</taxon>
        <taxon>Hyphomicrobiales</taxon>
        <taxon>Aurantimonadaceae</taxon>
        <taxon>Fulvimarina</taxon>
    </lineage>
</organism>
<dbReference type="EMBL" id="FWXR01000009">
    <property type="protein sequence ID" value="SMC80969.1"/>
    <property type="molecule type" value="Genomic_DNA"/>
</dbReference>
<keyword evidence="7 11" id="KW-0812">Transmembrane</keyword>
<dbReference type="PROSITE" id="PS50928">
    <property type="entry name" value="ABC_TM1"/>
    <property type="match status" value="2"/>
</dbReference>
<feature type="transmembrane region" description="Helical" evidence="11">
    <location>
        <begin position="513"/>
        <end position="530"/>
    </location>
</feature>
<feature type="transmembrane region" description="Helical" evidence="11">
    <location>
        <begin position="241"/>
        <end position="263"/>
    </location>
</feature>
<accession>A0A1W2C6Y5</accession>
<evidence type="ECO:0000256" key="9">
    <source>
        <dbReference type="ARBA" id="ARBA00022989"/>
    </source>
</evidence>
<evidence type="ECO:0000256" key="6">
    <source>
        <dbReference type="ARBA" id="ARBA00022519"/>
    </source>
</evidence>
<keyword evidence="9 11" id="KW-1133">Transmembrane helix</keyword>
<protein>
    <recommendedName>
        <fullName evidence="3">Thiamine transport system permease protein ThiP</fullName>
    </recommendedName>
</protein>
<evidence type="ECO:0000256" key="3">
    <source>
        <dbReference type="ARBA" id="ARBA00016947"/>
    </source>
</evidence>
<dbReference type="PANTHER" id="PTHR30183:SF9">
    <property type="entry name" value="THIAMINE TRANSPORT SYSTEM PERMEASE PROTEIN THIP"/>
    <property type="match status" value="1"/>
</dbReference>
<dbReference type="InterPro" id="IPR000515">
    <property type="entry name" value="MetI-like"/>
</dbReference>
<reference evidence="13 14" key="1">
    <citation type="submission" date="2017-04" db="EMBL/GenBank/DDBJ databases">
        <authorList>
            <person name="Afonso C.L."/>
            <person name="Miller P.J."/>
            <person name="Scott M.A."/>
            <person name="Spackman E."/>
            <person name="Goraichik I."/>
            <person name="Dimitrov K.M."/>
            <person name="Suarez D.L."/>
            <person name="Swayne D.E."/>
        </authorList>
    </citation>
    <scope>NUCLEOTIDE SEQUENCE [LARGE SCALE GENOMIC DNA]</scope>
    <source>
        <strain evidence="13 14">CGMCC 1.10972</strain>
    </source>
</reference>
<comment type="subunit">
    <text evidence="2">The complex is composed of two ATP-binding proteins (ThiQ), two transmembrane proteins (ThiP) and a solute-binding protein (ThiB).</text>
</comment>
<dbReference type="AlphaFoldDB" id="A0A1W2C6Y5"/>
<feature type="domain" description="ABC transmembrane type-1" evidence="12">
    <location>
        <begin position="55"/>
        <end position="259"/>
    </location>
</feature>
<dbReference type="GO" id="GO:0015888">
    <property type="term" value="P:thiamine transport"/>
    <property type="evidence" value="ECO:0007669"/>
    <property type="project" value="InterPro"/>
</dbReference>
<dbReference type="OrthoDB" id="7066776at2"/>
<dbReference type="PANTHER" id="PTHR30183">
    <property type="entry name" value="MOLYBDENUM TRANSPORT SYSTEM PERMEASE PROTEIN MODB"/>
    <property type="match status" value="1"/>
</dbReference>
<evidence type="ECO:0000256" key="2">
    <source>
        <dbReference type="ARBA" id="ARBA00011650"/>
    </source>
</evidence>
<dbReference type="GO" id="GO:0005886">
    <property type="term" value="C:plasma membrane"/>
    <property type="evidence" value="ECO:0007669"/>
    <property type="project" value="UniProtKB-SubCell"/>
</dbReference>
<dbReference type="InterPro" id="IPR035906">
    <property type="entry name" value="MetI-like_sf"/>
</dbReference>
<feature type="transmembrane region" description="Helical" evidence="11">
    <location>
        <begin position="62"/>
        <end position="80"/>
    </location>
</feature>
<evidence type="ECO:0000313" key="14">
    <source>
        <dbReference type="Proteomes" id="UP000192656"/>
    </source>
</evidence>
<dbReference type="NCBIfam" id="TIGR01253">
    <property type="entry name" value="thiP"/>
    <property type="match status" value="1"/>
</dbReference>
<evidence type="ECO:0000256" key="8">
    <source>
        <dbReference type="ARBA" id="ARBA00022737"/>
    </source>
</evidence>
<evidence type="ECO:0000256" key="5">
    <source>
        <dbReference type="ARBA" id="ARBA00022475"/>
    </source>
</evidence>
<dbReference type="STRING" id="937218.SAMN06297251_1099"/>
<feature type="transmembrane region" description="Helical" evidence="11">
    <location>
        <begin position="284"/>
        <end position="313"/>
    </location>
</feature>
<dbReference type="Pfam" id="PF00528">
    <property type="entry name" value="BPD_transp_1"/>
    <property type="match status" value="1"/>
</dbReference>
<feature type="transmembrane region" description="Helical" evidence="11">
    <location>
        <begin position="333"/>
        <end position="355"/>
    </location>
</feature>
<feature type="transmembrane region" description="Helical" evidence="11">
    <location>
        <begin position="92"/>
        <end position="114"/>
    </location>
</feature>
<feature type="domain" description="ABC transmembrane type-1" evidence="12">
    <location>
        <begin position="330"/>
        <end position="529"/>
    </location>
</feature>
<dbReference type="GO" id="GO:0022857">
    <property type="term" value="F:transmembrane transporter activity"/>
    <property type="evidence" value="ECO:0007669"/>
    <property type="project" value="InterPro"/>
</dbReference>
<evidence type="ECO:0000256" key="11">
    <source>
        <dbReference type="RuleBase" id="RU363032"/>
    </source>
</evidence>
<keyword evidence="10 11" id="KW-0472">Membrane</keyword>
<name>A0A1W2C6Y5_9HYPH</name>
<comment type="subcellular location">
    <subcellularLocation>
        <location evidence="1">Cell inner membrane</location>
        <topology evidence="1">Multi-pass membrane protein</topology>
    </subcellularLocation>
    <subcellularLocation>
        <location evidence="11">Cell membrane</location>
        <topology evidence="11">Multi-pass membrane protein</topology>
    </subcellularLocation>
</comment>
<evidence type="ECO:0000313" key="13">
    <source>
        <dbReference type="EMBL" id="SMC80969.1"/>
    </source>
</evidence>
<dbReference type="CDD" id="cd06261">
    <property type="entry name" value="TM_PBP2"/>
    <property type="match status" value="1"/>
</dbReference>
<evidence type="ECO:0000256" key="1">
    <source>
        <dbReference type="ARBA" id="ARBA00004429"/>
    </source>
</evidence>
<evidence type="ECO:0000256" key="10">
    <source>
        <dbReference type="ARBA" id="ARBA00023136"/>
    </source>
</evidence>
<sequence length="543" mass="56814">MKVSTDRRLRLAGGIAASMGLAGFLAGGFLVLVLATGAGLPLGESLSDRYIRGVVLFTLEQAALSTLLSVLSAVPLAIALHRARFPGRRAILRLFLLPQALPVLVGALAIVAVWGRNGVVSDALAMAGLARLDVYGLSGILLAHVFFNLPLAARLMVAALDEVPAESWKLAGQLAFSPTTTFRLIEWPAIRQVLPAAASLVFMLCATSFTIVLVLGGGPSATTLEVAIYQSLRYDFDPGRAVVLSLLQIVLTALLVMAANRLGGDAVASFGLGGRTKRYDRTGALLKLADGAVLALGLLFIASPFVAVVIAGLKADLTRLLTEEAVIDAALTSLWVALSAGLVALLLSLPILAAIEALASSERRSGSRLARQSRRALEVTASLVLVVPPVVVGAGWFLGLRQVTSVFAAAPYVVVLTNAAMAVPFVVRILGPALATGHRRSEKLADSLGLAGLSRFQIVDWPAIRRPMGLAYALAVAISLGDLGAVALFGNREFTTLPYLLLQRMGSYRTEDAAGLALLLGLLCLTLITSSESATKLRHGSGR</sequence>
<keyword evidence="14" id="KW-1185">Reference proteome</keyword>
<feature type="transmembrane region" description="Helical" evidence="11">
    <location>
        <begin position="21"/>
        <end position="42"/>
    </location>
</feature>
<feature type="transmembrane region" description="Helical" evidence="11">
    <location>
        <begin position="376"/>
        <end position="398"/>
    </location>
</feature>
<dbReference type="SUPFAM" id="SSF161098">
    <property type="entry name" value="MetI-like"/>
    <property type="match status" value="2"/>
</dbReference>
<dbReference type="RefSeq" id="WP_084410177.1">
    <property type="nucleotide sequence ID" value="NZ_FWXR01000009.1"/>
</dbReference>
<evidence type="ECO:0000256" key="4">
    <source>
        <dbReference type="ARBA" id="ARBA00022448"/>
    </source>
</evidence>
<keyword evidence="4 11" id="KW-0813">Transport</keyword>
<keyword evidence="5" id="KW-1003">Cell membrane</keyword>